<dbReference type="STRING" id="1802593.A2172_01910"/>
<name>A0A1G1W5C2_9BACT</name>
<dbReference type="InterPro" id="IPR046487">
    <property type="entry name" value="DUF6580"/>
</dbReference>
<comment type="caution">
    <text evidence="2">The sequence shown here is derived from an EMBL/GenBank/DDBJ whole genome shotgun (WGS) entry which is preliminary data.</text>
</comment>
<reference evidence="2 3" key="1">
    <citation type="journal article" date="2016" name="Nat. Commun.">
        <title>Thousands of microbial genomes shed light on interconnected biogeochemical processes in an aquifer system.</title>
        <authorList>
            <person name="Anantharaman K."/>
            <person name="Brown C.T."/>
            <person name="Hug L.A."/>
            <person name="Sharon I."/>
            <person name="Castelle C.J."/>
            <person name="Probst A.J."/>
            <person name="Thomas B.C."/>
            <person name="Singh A."/>
            <person name="Wilkins M.J."/>
            <person name="Karaoz U."/>
            <person name="Brodie E.L."/>
            <person name="Williams K.H."/>
            <person name="Hubbard S.S."/>
            <person name="Banfield J.F."/>
        </authorList>
    </citation>
    <scope>NUCLEOTIDE SEQUENCE [LARGE SCALE GENOMIC DNA]</scope>
</reference>
<proteinExistence type="predicted"/>
<keyword evidence="1" id="KW-0472">Membrane</keyword>
<dbReference type="Pfam" id="PF20221">
    <property type="entry name" value="DUF6580"/>
    <property type="match status" value="1"/>
</dbReference>
<gene>
    <name evidence="2" type="ORF">A2172_01910</name>
</gene>
<sequence length="168" mass="18359">MIINPIFIIGLAVIARLVPHVPNFTPIAAMALFGGAYLNRRYAALVPLAAMLASDIFIGFYSPIVMFSVYGSFILTGAIGLWLKKRKSPANVVFAAVGASILFFLITNFAVWVGGWYPRNLAGLVEAYTMAVPFFRNTLLGNLFYTTVFFGGYELVLRLVKKPALVAV</sequence>
<feature type="transmembrane region" description="Helical" evidence="1">
    <location>
        <begin position="6"/>
        <end position="33"/>
    </location>
</feature>
<dbReference type="Proteomes" id="UP000176631">
    <property type="component" value="Unassembled WGS sequence"/>
</dbReference>
<keyword evidence="1" id="KW-0812">Transmembrane</keyword>
<accession>A0A1G1W5C2</accession>
<evidence type="ECO:0000313" key="3">
    <source>
        <dbReference type="Proteomes" id="UP000176631"/>
    </source>
</evidence>
<protein>
    <recommendedName>
        <fullName evidence="4">Rod shape-determining protein MreD</fullName>
    </recommendedName>
</protein>
<feature type="transmembrane region" description="Helical" evidence="1">
    <location>
        <begin position="67"/>
        <end position="83"/>
    </location>
</feature>
<keyword evidence="1" id="KW-1133">Transmembrane helix</keyword>
<feature type="transmembrane region" description="Helical" evidence="1">
    <location>
        <begin position="134"/>
        <end position="153"/>
    </location>
</feature>
<evidence type="ECO:0000313" key="2">
    <source>
        <dbReference type="EMBL" id="OGY22831.1"/>
    </source>
</evidence>
<evidence type="ECO:0000256" key="1">
    <source>
        <dbReference type="SAM" id="Phobius"/>
    </source>
</evidence>
<dbReference type="AlphaFoldDB" id="A0A1G1W5C2"/>
<organism evidence="2 3">
    <name type="scientific">Candidatus Woykebacteria bacterium RBG_13_40_15</name>
    <dbReference type="NCBI Taxonomy" id="1802593"/>
    <lineage>
        <taxon>Bacteria</taxon>
        <taxon>Candidatus Woykeibacteriota</taxon>
    </lineage>
</organism>
<feature type="transmembrane region" description="Helical" evidence="1">
    <location>
        <begin position="90"/>
        <end position="114"/>
    </location>
</feature>
<evidence type="ECO:0008006" key="4">
    <source>
        <dbReference type="Google" id="ProtNLM"/>
    </source>
</evidence>
<dbReference type="EMBL" id="MHCP01000031">
    <property type="protein sequence ID" value="OGY22831.1"/>
    <property type="molecule type" value="Genomic_DNA"/>
</dbReference>